<dbReference type="AlphaFoldDB" id="A0A3C1KGE0"/>
<protein>
    <submittedName>
        <fullName evidence="3">Uncharacterized protein</fullName>
    </submittedName>
</protein>
<feature type="compositionally biased region" description="Basic and acidic residues" evidence="1">
    <location>
        <begin position="121"/>
        <end position="130"/>
    </location>
</feature>
<keyword evidence="2" id="KW-0472">Membrane</keyword>
<dbReference type="InterPro" id="IPR045931">
    <property type="entry name" value="DUF6350"/>
</dbReference>
<feature type="region of interest" description="Disordered" evidence="1">
    <location>
        <begin position="84"/>
        <end position="130"/>
    </location>
</feature>
<evidence type="ECO:0000313" key="3">
    <source>
        <dbReference type="EMBL" id="HAN25518.1"/>
    </source>
</evidence>
<reference evidence="3 4" key="1">
    <citation type="journal article" date="2018" name="Nat. Biotechnol.">
        <title>A standardized bacterial taxonomy based on genome phylogeny substantially revises the tree of life.</title>
        <authorList>
            <person name="Parks D.H."/>
            <person name="Chuvochina M."/>
            <person name="Waite D.W."/>
            <person name="Rinke C."/>
            <person name="Skarshewski A."/>
            <person name="Chaumeil P.A."/>
            <person name="Hugenholtz P."/>
        </authorList>
    </citation>
    <scope>NUCLEOTIDE SEQUENCE [LARGE SCALE GENOMIC DNA]</scope>
    <source>
        <strain evidence="3">UBA9152</strain>
    </source>
</reference>
<evidence type="ECO:0000256" key="1">
    <source>
        <dbReference type="SAM" id="MobiDB-lite"/>
    </source>
</evidence>
<sequence length="130" mass="12489">MRSRVADETATIGGHEPWGALLALTGAIALLAGGGAALFAALAGGSIGPGRLAVTGPDPGAVALAVAIEVAVGSGILLLAPRGARDDADRPAPVTLGGSPSAWFDVDGTGRPDPSSTGAGGRDEGSEAPR</sequence>
<keyword evidence="2" id="KW-1133">Transmembrane helix</keyword>
<proteinExistence type="predicted"/>
<dbReference type="Pfam" id="PF19877">
    <property type="entry name" value="DUF6350"/>
    <property type="match status" value="1"/>
</dbReference>
<evidence type="ECO:0000256" key="2">
    <source>
        <dbReference type="SAM" id="Phobius"/>
    </source>
</evidence>
<evidence type="ECO:0000313" key="4">
    <source>
        <dbReference type="Proteomes" id="UP000257479"/>
    </source>
</evidence>
<organism evidence="3 4">
    <name type="scientific">Microbacterium ginsengisoli</name>
    <dbReference type="NCBI Taxonomy" id="400772"/>
    <lineage>
        <taxon>Bacteria</taxon>
        <taxon>Bacillati</taxon>
        <taxon>Actinomycetota</taxon>
        <taxon>Actinomycetes</taxon>
        <taxon>Micrococcales</taxon>
        <taxon>Microbacteriaceae</taxon>
        <taxon>Microbacterium</taxon>
    </lineage>
</organism>
<name>A0A3C1KGE0_9MICO</name>
<feature type="transmembrane region" description="Helical" evidence="2">
    <location>
        <begin position="21"/>
        <end position="41"/>
    </location>
</feature>
<comment type="caution">
    <text evidence="3">The sequence shown here is derived from an EMBL/GenBank/DDBJ whole genome shotgun (WGS) entry which is preliminary data.</text>
</comment>
<feature type="transmembrane region" description="Helical" evidence="2">
    <location>
        <begin position="61"/>
        <end position="80"/>
    </location>
</feature>
<gene>
    <name evidence="3" type="ORF">DCP95_13290</name>
</gene>
<keyword evidence="2" id="KW-0812">Transmembrane</keyword>
<dbReference type="EMBL" id="DMNG01000231">
    <property type="protein sequence ID" value="HAN25518.1"/>
    <property type="molecule type" value="Genomic_DNA"/>
</dbReference>
<accession>A0A3C1KGE0</accession>
<dbReference type="Proteomes" id="UP000257479">
    <property type="component" value="Unassembled WGS sequence"/>
</dbReference>